<name>A0ABY9EE89_9GAMM</name>
<dbReference type="EMBL" id="CP098023">
    <property type="protein sequence ID" value="WKD51309.1"/>
    <property type="molecule type" value="Genomic_DNA"/>
</dbReference>
<dbReference type="Pfam" id="PF14345">
    <property type="entry name" value="GDYXXLXY"/>
    <property type="match status" value="1"/>
</dbReference>
<evidence type="ECO:0000313" key="1">
    <source>
        <dbReference type="EMBL" id="WKD51309.1"/>
    </source>
</evidence>
<dbReference type="InterPro" id="IPR025833">
    <property type="entry name" value="GDYXXLXY"/>
</dbReference>
<evidence type="ECO:0000313" key="2">
    <source>
        <dbReference type="Proteomes" id="UP001321520"/>
    </source>
</evidence>
<protein>
    <submittedName>
        <fullName evidence="1">GDYXXLXY domain-containing protein</fullName>
    </submittedName>
</protein>
<proteinExistence type="predicted"/>
<organism evidence="1 2">
    <name type="scientific">Microbulbifer spongiae</name>
    <dbReference type="NCBI Taxonomy" id="2944933"/>
    <lineage>
        <taxon>Bacteria</taxon>
        <taxon>Pseudomonadati</taxon>
        <taxon>Pseudomonadota</taxon>
        <taxon>Gammaproteobacteria</taxon>
        <taxon>Cellvibrionales</taxon>
        <taxon>Microbulbiferaceae</taxon>
        <taxon>Microbulbifer</taxon>
    </lineage>
</organism>
<keyword evidence="2" id="KW-1185">Reference proteome</keyword>
<reference evidence="1 2" key="1">
    <citation type="submission" date="2022-05" db="EMBL/GenBank/DDBJ databases">
        <title>Microbulbifer sp. nov., isolated from sponge.</title>
        <authorList>
            <person name="Gao L."/>
        </authorList>
    </citation>
    <scope>NUCLEOTIDE SEQUENCE [LARGE SCALE GENOMIC DNA]</scope>
    <source>
        <strain evidence="1 2">MI-G</strain>
    </source>
</reference>
<sequence>MKRTIPIALGMAIAAQCLILIGLYVEAQVPLWLGEPIRVKTVPVDPRSLFRGNYARLSYDFSTIAQSAFQEDQPLRQGEVVYVSLKKHPSGLYVFSSASLERPQRGIFLRGRVVGNRWGNTGDYRIKYGIEAYFAPREKALQLEDALRDGGVAELMVMSSGRAGLRKLAGDD</sequence>
<accession>A0ABY9EE89</accession>
<gene>
    <name evidence="1" type="ORF">M8T91_07790</name>
</gene>
<dbReference type="Proteomes" id="UP001321520">
    <property type="component" value="Chromosome"/>
</dbReference>
<dbReference type="RefSeq" id="WP_301418460.1">
    <property type="nucleotide sequence ID" value="NZ_CP098023.1"/>
</dbReference>